<comment type="pathway">
    <text evidence="1">Glycan biosynthesis; glycogen biosynthesis.</text>
</comment>
<organism evidence="16 17">
    <name type="scientific">Kitasatospora paranensis</name>
    <dbReference type="NCBI Taxonomy" id="258053"/>
    <lineage>
        <taxon>Bacteria</taxon>
        <taxon>Bacillati</taxon>
        <taxon>Actinomycetota</taxon>
        <taxon>Actinomycetes</taxon>
        <taxon>Kitasatosporales</taxon>
        <taxon>Streptomycetaceae</taxon>
        <taxon>Kitasatospora</taxon>
    </lineage>
</organism>
<proteinExistence type="inferred from homology"/>
<keyword evidence="9" id="KW-0418">Kinase</keyword>
<comment type="subunit">
    <text evidence="3">Monomer.</text>
</comment>
<dbReference type="InterPro" id="IPR040999">
    <property type="entry name" value="Mak_N_cap"/>
</dbReference>
<gene>
    <name evidence="16" type="ORF">ACFQMG_37600</name>
</gene>
<accession>A0ABW2G6V6</accession>
<comment type="catalytic activity">
    <reaction evidence="14">
        <text>D-maltose + ATP = alpha-maltose 1-phosphate + ADP + H(+)</text>
        <dbReference type="Rhea" id="RHEA:31915"/>
        <dbReference type="ChEBI" id="CHEBI:15378"/>
        <dbReference type="ChEBI" id="CHEBI:17306"/>
        <dbReference type="ChEBI" id="CHEBI:30616"/>
        <dbReference type="ChEBI" id="CHEBI:63576"/>
        <dbReference type="ChEBI" id="CHEBI:456216"/>
        <dbReference type="EC" id="2.7.1.175"/>
    </reaction>
</comment>
<evidence type="ECO:0000256" key="3">
    <source>
        <dbReference type="ARBA" id="ARBA00011245"/>
    </source>
</evidence>
<keyword evidence="17" id="KW-1185">Reference proteome</keyword>
<keyword evidence="10" id="KW-0067">ATP-binding</keyword>
<dbReference type="Pfam" id="PF18085">
    <property type="entry name" value="Mak_N_cap"/>
    <property type="match status" value="1"/>
</dbReference>
<keyword evidence="11" id="KW-0320">Glycogen biosynthesis</keyword>
<keyword evidence="8" id="KW-0547">Nucleotide-binding</keyword>
<dbReference type="SUPFAM" id="SSF56112">
    <property type="entry name" value="Protein kinase-like (PK-like)"/>
    <property type="match status" value="1"/>
</dbReference>
<evidence type="ECO:0000256" key="11">
    <source>
        <dbReference type="ARBA" id="ARBA00023056"/>
    </source>
</evidence>
<evidence type="ECO:0000256" key="1">
    <source>
        <dbReference type="ARBA" id="ARBA00004964"/>
    </source>
</evidence>
<keyword evidence="7" id="KW-0808">Transferase</keyword>
<evidence type="ECO:0000259" key="15">
    <source>
        <dbReference type="Pfam" id="PF18085"/>
    </source>
</evidence>
<evidence type="ECO:0000256" key="7">
    <source>
        <dbReference type="ARBA" id="ARBA00022679"/>
    </source>
</evidence>
<evidence type="ECO:0000256" key="13">
    <source>
        <dbReference type="ARBA" id="ARBA00031251"/>
    </source>
</evidence>
<evidence type="ECO:0000256" key="12">
    <source>
        <dbReference type="ARBA" id="ARBA00023277"/>
    </source>
</evidence>
<feature type="domain" description="Maltokinase N-terminal cap" evidence="15">
    <location>
        <begin position="35"/>
        <end position="123"/>
    </location>
</feature>
<evidence type="ECO:0000313" key="16">
    <source>
        <dbReference type="EMBL" id="MFC7185270.1"/>
    </source>
</evidence>
<evidence type="ECO:0000256" key="8">
    <source>
        <dbReference type="ARBA" id="ARBA00022741"/>
    </source>
</evidence>
<evidence type="ECO:0000256" key="6">
    <source>
        <dbReference type="ARBA" id="ARBA00022600"/>
    </source>
</evidence>
<name>A0ABW2G6V6_9ACTN</name>
<sequence>MPTAAICESCLATERRSGLEGDELLRPMLPVLLPWLVTRRWFTHESGCLQDLRPITDAVTAHPGGAVLVHALLAAQHTSGASRRYQLLLGVRRRLTAALSGAVIGRITGGRWHDWWLYEATEDPELMSLLVERGRTGRGRPPHLTLTAPDAVPAGLQPRLLDAEQSNTSVVYGNRLMLKLFRQPQPGNNPEVEVLSALTEAGSTHTPRLLGRLHAGDFVLGVLQEYLPADGSGWELGVRQAADSLRGREDTCGLGGFSADAQALGGSVARMHRLLADAFPRRVLTPTQVVRCADELTLRLQQAAKEVPALQPYAARIVGIYDDFTRAASQGRGLEGQRIHGDLHLGQVLRTQTGWKVIDFEGEPGRPGAAQGRPQPVLRDVAGMLRSFEYAAAQALGAVLAEEGEDGAGAARLSPGRLRRIRQARAWAQRGRHAFMAGYAAAGPVDPYCHPAVLRAFEADKAVYEVLYEARHRPDWMPIPLAAVERLARGR</sequence>
<keyword evidence="12" id="KW-0119">Carbohydrate metabolism</keyword>
<evidence type="ECO:0000256" key="10">
    <source>
        <dbReference type="ARBA" id="ARBA00022840"/>
    </source>
</evidence>
<dbReference type="EC" id="2.7.1.175" evidence="4"/>
<comment type="caution">
    <text evidence="16">The sequence shown here is derived from an EMBL/GenBank/DDBJ whole genome shotgun (WGS) entry which is preliminary data.</text>
</comment>
<dbReference type="InterPro" id="IPR011009">
    <property type="entry name" value="Kinase-like_dom_sf"/>
</dbReference>
<evidence type="ECO:0000256" key="9">
    <source>
        <dbReference type="ARBA" id="ARBA00022777"/>
    </source>
</evidence>
<dbReference type="Proteomes" id="UP001596435">
    <property type="component" value="Unassembled WGS sequence"/>
</dbReference>
<protein>
    <recommendedName>
        <fullName evidence="5">Maltokinase</fullName>
        <ecNumber evidence="4">2.7.1.175</ecNumber>
    </recommendedName>
    <alternativeName>
        <fullName evidence="13">Maltose-1-phosphate synthase</fullName>
    </alternativeName>
</protein>
<reference evidence="17" key="1">
    <citation type="journal article" date="2019" name="Int. J. Syst. Evol. Microbiol.">
        <title>The Global Catalogue of Microorganisms (GCM) 10K type strain sequencing project: providing services to taxonomists for standard genome sequencing and annotation.</title>
        <authorList>
            <consortium name="The Broad Institute Genomics Platform"/>
            <consortium name="The Broad Institute Genome Sequencing Center for Infectious Disease"/>
            <person name="Wu L."/>
            <person name="Ma J."/>
        </authorList>
    </citation>
    <scope>NUCLEOTIDE SEQUENCE [LARGE SCALE GENOMIC DNA]</scope>
    <source>
        <strain evidence="17">CGMCC 1.12859</strain>
    </source>
</reference>
<evidence type="ECO:0000256" key="5">
    <source>
        <dbReference type="ARBA" id="ARBA00013882"/>
    </source>
</evidence>
<evidence type="ECO:0000313" key="17">
    <source>
        <dbReference type="Proteomes" id="UP001596435"/>
    </source>
</evidence>
<evidence type="ECO:0000256" key="4">
    <source>
        <dbReference type="ARBA" id="ARBA00011962"/>
    </source>
</evidence>
<dbReference type="RefSeq" id="WP_345708112.1">
    <property type="nucleotide sequence ID" value="NZ_BAABKV010000001.1"/>
</dbReference>
<evidence type="ECO:0000256" key="14">
    <source>
        <dbReference type="ARBA" id="ARBA00049067"/>
    </source>
</evidence>
<dbReference type="Gene3D" id="3.90.1200.10">
    <property type="match status" value="1"/>
</dbReference>
<evidence type="ECO:0000256" key="2">
    <source>
        <dbReference type="ARBA" id="ARBA00006219"/>
    </source>
</evidence>
<comment type="similarity">
    <text evidence="2">Belongs to the aminoglycoside phosphotransferase family.</text>
</comment>
<dbReference type="EMBL" id="JBHTAJ010000174">
    <property type="protein sequence ID" value="MFC7185270.1"/>
    <property type="molecule type" value="Genomic_DNA"/>
</dbReference>
<keyword evidence="6" id="KW-0321">Glycogen metabolism</keyword>